<accession>C5B1R5</accession>
<dbReference type="EMBL" id="CP001510">
    <property type="protein sequence ID" value="ACS39699.1"/>
    <property type="molecule type" value="Genomic_DNA"/>
</dbReference>
<sequence length="73" mass="7555">MRKATLLATALIFAGAQLAVAMPTSFGAGQSLTQSSDGMVTLVASDKKKGKKAKKSSKSGGMNMQNMPPGHRM</sequence>
<dbReference type="RefSeq" id="WP_012752669.1">
    <property type="nucleotide sequence ID" value="NC_012808.1"/>
</dbReference>
<dbReference type="HOGENOM" id="CLU_2700500_0_0_5"/>
<evidence type="ECO:0008006" key="5">
    <source>
        <dbReference type="Google" id="ProtNLM"/>
    </source>
</evidence>
<reference evidence="3 4" key="1">
    <citation type="journal article" date="2009" name="PLoS ONE">
        <title>Methylobacterium genome sequences: a reference blueprint to investigate microbial metabolism of C1 compounds from natural and industrial sources.</title>
        <authorList>
            <person name="Vuilleumier S."/>
            <person name="Chistoserdova L."/>
            <person name="Lee M.-C."/>
            <person name="Bringel F."/>
            <person name="Lajus A."/>
            <person name="Zhou Y."/>
            <person name="Gourion B."/>
            <person name="Barbe V."/>
            <person name="Chang J."/>
            <person name="Cruveiller S."/>
            <person name="Dossat C."/>
            <person name="Gillett W."/>
            <person name="Gruffaz C."/>
            <person name="Haugen E."/>
            <person name="Hourcade E."/>
            <person name="Levy R."/>
            <person name="Mangenot S."/>
            <person name="Muller E."/>
            <person name="Nadalig T."/>
            <person name="Pagni M."/>
            <person name="Penny C."/>
            <person name="Peyraud R."/>
            <person name="Robinson D.G."/>
            <person name="Roche D."/>
            <person name="Rouy Z."/>
            <person name="Saenampechek C."/>
            <person name="Salvignol G."/>
            <person name="Vallenet D."/>
            <person name="Wu Z."/>
            <person name="Marx C.J."/>
            <person name="Vorholt J.A."/>
            <person name="Olson M.V."/>
            <person name="Kaul R."/>
            <person name="Weissenbach J."/>
            <person name="Medigue C."/>
            <person name="Lidstrom M.E."/>
        </authorList>
    </citation>
    <scope>NUCLEOTIDE SEQUENCE [LARGE SCALE GENOMIC DNA]</scope>
    <source>
        <strain evidence="4">ATCC 14718 / DSM 1338 / JCM 2805 / NCIMB 9133 / AM1</strain>
    </source>
</reference>
<name>C5B1R5_METEA</name>
<organism evidence="3 4">
    <name type="scientific">Methylorubrum extorquens (strain ATCC 14718 / DSM 1338 / JCM 2805 / NCIMB 9133 / AM1)</name>
    <name type="common">Methylobacterium extorquens</name>
    <dbReference type="NCBI Taxonomy" id="272630"/>
    <lineage>
        <taxon>Bacteria</taxon>
        <taxon>Pseudomonadati</taxon>
        <taxon>Pseudomonadota</taxon>
        <taxon>Alphaproteobacteria</taxon>
        <taxon>Hyphomicrobiales</taxon>
        <taxon>Methylobacteriaceae</taxon>
        <taxon>Methylorubrum</taxon>
    </lineage>
</organism>
<keyword evidence="4" id="KW-1185">Reference proteome</keyword>
<evidence type="ECO:0000313" key="3">
    <source>
        <dbReference type="EMBL" id="ACS39699.1"/>
    </source>
</evidence>
<feature type="chain" id="PRO_5002948247" description="Pentapeptide MXKDX repeat protein" evidence="2">
    <location>
        <begin position="22"/>
        <end position="73"/>
    </location>
</feature>
<gene>
    <name evidence="3" type="ordered locus">MexAM1_META1p1859</name>
</gene>
<protein>
    <recommendedName>
        <fullName evidence="5">Pentapeptide MXKDX repeat protein</fullName>
    </recommendedName>
</protein>
<feature type="region of interest" description="Disordered" evidence="1">
    <location>
        <begin position="44"/>
        <end position="73"/>
    </location>
</feature>
<dbReference type="AlphaFoldDB" id="C5B1R5"/>
<feature type="signal peptide" evidence="2">
    <location>
        <begin position="1"/>
        <end position="21"/>
    </location>
</feature>
<feature type="compositionally biased region" description="Basic residues" evidence="1">
    <location>
        <begin position="48"/>
        <end position="57"/>
    </location>
</feature>
<evidence type="ECO:0000313" key="4">
    <source>
        <dbReference type="Proteomes" id="UP000009081"/>
    </source>
</evidence>
<keyword evidence="2" id="KW-0732">Signal</keyword>
<dbReference type="KEGG" id="mea:Mex_1p1859"/>
<dbReference type="Proteomes" id="UP000009081">
    <property type="component" value="Chromosome"/>
</dbReference>
<evidence type="ECO:0000256" key="1">
    <source>
        <dbReference type="SAM" id="MobiDB-lite"/>
    </source>
</evidence>
<evidence type="ECO:0000256" key="2">
    <source>
        <dbReference type="SAM" id="SignalP"/>
    </source>
</evidence>
<proteinExistence type="predicted"/>
<dbReference type="STRING" id="272630.MexAM1_META1p1859"/>